<feature type="compositionally biased region" description="Pro residues" evidence="2">
    <location>
        <begin position="888"/>
        <end position="898"/>
    </location>
</feature>
<dbReference type="InterPro" id="IPR056553">
    <property type="entry name" value="KH_Mug60-KHD4"/>
</dbReference>
<dbReference type="OrthoDB" id="271862at2759"/>
<evidence type="ECO:0000259" key="3">
    <source>
        <dbReference type="SMART" id="SM00322"/>
    </source>
</evidence>
<sequence>MDAYAVYSYCISVPNLALVDDTILSQKQQHLLYQHQDLLDAQLTSKYLTKNILKVFLSGSTTSVLQSRSDLLNNDGIEIRSIIQSIHPHIITQQNQRLLLHKRLETLANDFGVTFSIDISPEPSIVIQGTVTRVEAARIQTLVYLDQLLDLHVDSVSLPPLLHNILGGKRHYQLQSVMEETATNIYLEPPFIIGHVGTPLQQQQGIVYISGDTIGTKRAKVLVKKLAEQKLNCLYHKESSFDPHKIDWILLHQQDHLKKLLRDNGSFIHFPKIGAGTGIIQVYAENRINTERTLRLLNHMAYSIYIATFKIKATSVGNGSQTNRDWSLEVSNFVSQLAEFSGGEVAYHGDQAKIDVYGSDTSIRLAYQHFKDSNFMENHISTCISVELASEHRAFMKGKKSGKVNKIVKSCGANIKFIPAYSDYNCIVTVDSTDIDKAFYGLELLSHELPEERSFYVPEIYHRRIIGVGGKNIQRIMRKYGVYVKFSGADEFTELGGYFENEHNVFARTPRKYSSSLNQLYDEVMELITFEKDRNWISCNVKVPLYLHRIIPNRHSNALRNYGRLQNTRLWWPPRCGTADVVAVGPASQVRLIQAALSNLLPQHEYLAVPVSPSLINYLDSNLILGRLKQMMKTDWSVELLEPDTNLKEIGSTKAVRWQTSYTFKNALVFQLTVMAQVKGQSNGIDDESNTADDNINKLQSAKQFLIDQLLVDSIPQNTATKKTIIHPTMTIEKNTFGPKSAMTQLDILNPFYKWESTRSQTLNGNENGIAPRRSLSLFAGSKISTVDPKYPKTVGSTPLQSPTYQIPPSSTTTTTTDIAVPQISKSIWSSRQPKDDIWRSTMTDITMVHGSGHEVFDKIDSPSKYDHHWHYKQQQPVYGHTADRRSPPPPPCQPQPHPTTSFSTVAMNQYTLTKNDLYYPTSQTQYPLLDSSNGRMNTSSAATPPASAAHHHQHQYQNHHRHPHHIPPRISTTFDMGEMILPTTPHLQSPLSLSHTGTMSPSYSTGSYEMSLPRRKAPPHYQSYLN</sequence>
<dbReference type="InterPro" id="IPR036612">
    <property type="entry name" value="KH_dom_type_1_sf"/>
</dbReference>
<feature type="domain" description="K Homology" evidence="3">
    <location>
        <begin position="380"/>
        <end position="447"/>
    </location>
</feature>
<keyword evidence="1" id="KW-0694">RNA-binding</keyword>
<protein>
    <recommendedName>
        <fullName evidence="3">K Homology domain-containing protein</fullName>
    </recommendedName>
</protein>
<organism evidence="4 5">
    <name type="scientific">Absidia repens</name>
    <dbReference type="NCBI Taxonomy" id="90262"/>
    <lineage>
        <taxon>Eukaryota</taxon>
        <taxon>Fungi</taxon>
        <taxon>Fungi incertae sedis</taxon>
        <taxon>Mucoromycota</taxon>
        <taxon>Mucoromycotina</taxon>
        <taxon>Mucoromycetes</taxon>
        <taxon>Mucorales</taxon>
        <taxon>Cunninghamellaceae</taxon>
        <taxon>Absidia</taxon>
    </lineage>
</organism>
<feature type="domain" description="K Homology" evidence="3">
    <location>
        <begin position="449"/>
        <end position="529"/>
    </location>
</feature>
<feature type="region of interest" description="Disordered" evidence="2">
    <location>
        <begin position="983"/>
        <end position="1027"/>
    </location>
</feature>
<dbReference type="InterPro" id="IPR004087">
    <property type="entry name" value="KH_dom"/>
</dbReference>
<feature type="domain" description="K Homology" evidence="3">
    <location>
        <begin position="150"/>
        <end position="228"/>
    </location>
</feature>
<feature type="region of interest" description="Disordered" evidence="2">
    <location>
        <begin position="927"/>
        <end position="970"/>
    </location>
</feature>
<name>A0A1X2ITD1_9FUNG</name>
<feature type="compositionally biased region" description="Polar residues" evidence="2">
    <location>
        <begin position="795"/>
        <end position="811"/>
    </location>
</feature>
<feature type="compositionally biased region" description="Polar residues" evidence="2">
    <location>
        <begin position="986"/>
        <end position="1009"/>
    </location>
</feature>
<keyword evidence="5" id="KW-1185">Reference proteome</keyword>
<dbReference type="SMART" id="SM00322">
    <property type="entry name" value="KH"/>
    <property type="match status" value="3"/>
</dbReference>
<evidence type="ECO:0000256" key="1">
    <source>
        <dbReference type="PROSITE-ProRule" id="PRU00117"/>
    </source>
</evidence>
<evidence type="ECO:0000313" key="5">
    <source>
        <dbReference type="Proteomes" id="UP000193560"/>
    </source>
</evidence>
<proteinExistence type="predicted"/>
<feature type="compositionally biased region" description="Polar residues" evidence="2">
    <location>
        <begin position="927"/>
        <end position="941"/>
    </location>
</feature>
<evidence type="ECO:0000313" key="4">
    <source>
        <dbReference type="EMBL" id="ORZ22027.1"/>
    </source>
</evidence>
<dbReference type="Pfam" id="PF24563">
    <property type="entry name" value="KH_Mug60-KHD4"/>
    <property type="match status" value="1"/>
</dbReference>
<dbReference type="CDD" id="cd22453">
    <property type="entry name" value="KH-I_MUG60_like"/>
    <property type="match status" value="1"/>
</dbReference>
<reference evidence="4 5" key="1">
    <citation type="submission" date="2016-07" db="EMBL/GenBank/DDBJ databases">
        <title>Pervasive Adenine N6-methylation of Active Genes in Fungi.</title>
        <authorList>
            <consortium name="DOE Joint Genome Institute"/>
            <person name="Mondo S.J."/>
            <person name="Dannebaum R.O."/>
            <person name="Kuo R.C."/>
            <person name="Labutti K."/>
            <person name="Haridas S."/>
            <person name="Kuo A."/>
            <person name="Salamov A."/>
            <person name="Ahrendt S.R."/>
            <person name="Lipzen A."/>
            <person name="Sullivan W."/>
            <person name="Andreopoulos W.B."/>
            <person name="Clum A."/>
            <person name="Lindquist E."/>
            <person name="Daum C."/>
            <person name="Ramamoorthy G.K."/>
            <person name="Gryganskyi A."/>
            <person name="Culley D."/>
            <person name="Magnuson J.K."/>
            <person name="James T.Y."/>
            <person name="O'Malley M.A."/>
            <person name="Stajich J.E."/>
            <person name="Spatafora J.W."/>
            <person name="Visel A."/>
            <person name="Grigoriev I.V."/>
        </authorList>
    </citation>
    <scope>NUCLEOTIDE SEQUENCE [LARGE SCALE GENOMIC DNA]</scope>
    <source>
        <strain evidence="4 5">NRRL 1336</strain>
    </source>
</reference>
<feature type="compositionally biased region" description="Basic residues" evidence="2">
    <location>
        <begin position="950"/>
        <end position="968"/>
    </location>
</feature>
<dbReference type="InterPro" id="IPR004088">
    <property type="entry name" value="KH_dom_type_1"/>
</dbReference>
<feature type="region of interest" description="Disordered" evidence="2">
    <location>
        <begin position="790"/>
        <end position="816"/>
    </location>
</feature>
<comment type="caution">
    <text evidence="4">The sequence shown here is derived from an EMBL/GenBank/DDBJ whole genome shotgun (WGS) entry which is preliminary data.</text>
</comment>
<dbReference type="Gene3D" id="3.30.1370.10">
    <property type="entry name" value="K Homology domain, type 1"/>
    <property type="match status" value="2"/>
</dbReference>
<accession>A0A1X2ITD1</accession>
<dbReference type="GO" id="GO:0003723">
    <property type="term" value="F:RNA binding"/>
    <property type="evidence" value="ECO:0007669"/>
    <property type="project" value="UniProtKB-UniRule"/>
</dbReference>
<dbReference type="Proteomes" id="UP000193560">
    <property type="component" value="Unassembled WGS sequence"/>
</dbReference>
<dbReference type="STRING" id="90262.A0A1X2ITD1"/>
<dbReference type="EMBL" id="MCGE01000004">
    <property type="protein sequence ID" value="ORZ22027.1"/>
    <property type="molecule type" value="Genomic_DNA"/>
</dbReference>
<dbReference type="Pfam" id="PF00013">
    <property type="entry name" value="KH_1"/>
    <property type="match status" value="1"/>
</dbReference>
<dbReference type="PROSITE" id="PS50084">
    <property type="entry name" value="KH_TYPE_1"/>
    <property type="match status" value="1"/>
</dbReference>
<dbReference type="AlphaFoldDB" id="A0A1X2ITD1"/>
<evidence type="ECO:0000256" key="2">
    <source>
        <dbReference type="SAM" id="MobiDB-lite"/>
    </source>
</evidence>
<dbReference type="SUPFAM" id="SSF54791">
    <property type="entry name" value="Eukaryotic type KH-domain (KH-domain type I)"/>
    <property type="match status" value="3"/>
</dbReference>
<gene>
    <name evidence="4" type="ORF">BCR42DRAFT_405341</name>
</gene>
<feature type="region of interest" description="Disordered" evidence="2">
    <location>
        <begin position="877"/>
        <end position="902"/>
    </location>
</feature>